<dbReference type="EnsemblPlants" id="Pp3c3_33180V3.2">
    <property type="protein sequence ID" value="PAC:32942674.CDS.1"/>
    <property type="gene ID" value="Pp3c3_33180"/>
</dbReference>
<dbReference type="Gramene" id="Pp3c3_33180V3.1">
    <property type="protein sequence ID" value="PAC:32942673.CDS.1"/>
    <property type="gene ID" value="Pp3c3_33180"/>
</dbReference>
<gene>
    <name evidence="1" type="ORF">PHYPA_005312</name>
</gene>
<organism evidence="1">
    <name type="scientific">Physcomitrium patens</name>
    <name type="common">Spreading-leaved earth moss</name>
    <name type="synonym">Physcomitrella patens</name>
    <dbReference type="NCBI Taxonomy" id="3218"/>
    <lineage>
        <taxon>Eukaryota</taxon>
        <taxon>Viridiplantae</taxon>
        <taxon>Streptophyta</taxon>
        <taxon>Embryophyta</taxon>
        <taxon>Bryophyta</taxon>
        <taxon>Bryophytina</taxon>
        <taxon>Bryopsida</taxon>
        <taxon>Funariidae</taxon>
        <taxon>Funariales</taxon>
        <taxon>Funariaceae</taxon>
        <taxon>Physcomitrium</taxon>
    </lineage>
</organism>
<evidence type="ECO:0000313" key="1">
    <source>
        <dbReference type="EMBL" id="PNR58317.1"/>
    </source>
</evidence>
<dbReference type="Gramene" id="Pp3c3_33180V3.2">
    <property type="protein sequence ID" value="PAC:32942674.CDS.1"/>
    <property type="gene ID" value="Pp3c3_33180"/>
</dbReference>
<dbReference type="EMBL" id="ABEU02000003">
    <property type="protein sequence ID" value="PNR58317.1"/>
    <property type="molecule type" value="Genomic_DNA"/>
</dbReference>
<dbReference type="EnsemblPlants" id="Pp3c3_33180V3.1">
    <property type="protein sequence ID" value="PAC:32942673.CDS.1"/>
    <property type="gene ID" value="Pp3c3_33180"/>
</dbReference>
<name>A0A2K1KWZ5_PHYPA</name>
<reference evidence="1 3" key="2">
    <citation type="journal article" date="2018" name="Plant J.">
        <title>The Physcomitrella patens chromosome-scale assembly reveals moss genome structure and evolution.</title>
        <authorList>
            <person name="Lang D."/>
            <person name="Ullrich K.K."/>
            <person name="Murat F."/>
            <person name="Fuchs J."/>
            <person name="Jenkins J."/>
            <person name="Haas F.B."/>
            <person name="Piednoel M."/>
            <person name="Gundlach H."/>
            <person name="Van Bel M."/>
            <person name="Meyberg R."/>
            <person name="Vives C."/>
            <person name="Morata J."/>
            <person name="Symeonidi A."/>
            <person name="Hiss M."/>
            <person name="Muchero W."/>
            <person name="Kamisugi Y."/>
            <person name="Saleh O."/>
            <person name="Blanc G."/>
            <person name="Decker E.L."/>
            <person name="van Gessel N."/>
            <person name="Grimwood J."/>
            <person name="Hayes R.D."/>
            <person name="Graham S.W."/>
            <person name="Gunter L.E."/>
            <person name="McDaniel S.F."/>
            <person name="Hoernstein S.N.W."/>
            <person name="Larsson A."/>
            <person name="Li F.W."/>
            <person name="Perroud P.F."/>
            <person name="Phillips J."/>
            <person name="Ranjan P."/>
            <person name="Rokshar D.S."/>
            <person name="Rothfels C.J."/>
            <person name="Schneider L."/>
            <person name="Shu S."/>
            <person name="Stevenson D.W."/>
            <person name="Thummler F."/>
            <person name="Tillich M."/>
            <person name="Villarreal Aguilar J.C."/>
            <person name="Widiez T."/>
            <person name="Wong G.K."/>
            <person name="Wymore A."/>
            <person name="Zhang Y."/>
            <person name="Zimmer A.D."/>
            <person name="Quatrano R.S."/>
            <person name="Mayer K.F.X."/>
            <person name="Goodstein D."/>
            <person name="Casacuberta J.M."/>
            <person name="Vandepoele K."/>
            <person name="Reski R."/>
            <person name="Cuming A.C."/>
            <person name="Tuskan G.A."/>
            <person name="Maumus F."/>
            <person name="Salse J."/>
            <person name="Schmutz J."/>
            <person name="Rensing S.A."/>
        </authorList>
    </citation>
    <scope>NUCLEOTIDE SEQUENCE [LARGE SCALE GENOMIC DNA]</scope>
    <source>
        <strain evidence="2 3">cv. Gransden 2004</strain>
    </source>
</reference>
<dbReference type="AlphaFoldDB" id="A0A2K1KWZ5"/>
<reference evidence="2" key="3">
    <citation type="submission" date="2020-12" db="UniProtKB">
        <authorList>
            <consortium name="EnsemblPlants"/>
        </authorList>
    </citation>
    <scope>IDENTIFICATION</scope>
</reference>
<proteinExistence type="predicted"/>
<evidence type="ECO:0000313" key="3">
    <source>
        <dbReference type="Proteomes" id="UP000006727"/>
    </source>
</evidence>
<sequence length="106" mass="12078">MNWFELSTRLCPKPWRGQLRKEGISTSSLTVLNCGASCPWPDESFMLPFGGCLTTQKGLITVVLLHKLYVDEKFHEGFHRLPRLSYSPSPTSDCLVWCRMKVVTSE</sequence>
<protein>
    <submittedName>
        <fullName evidence="1 2">Uncharacterized protein</fullName>
    </submittedName>
</protein>
<dbReference type="PaxDb" id="3218-PP1S198_128V6.1"/>
<accession>A0A2K1KWZ5</accession>
<evidence type="ECO:0000313" key="2">
    <source>
        <dbReference type="EnsemblPlants" id="PAC:32942673.CDS.1"/>
    </source>
</evidence>
<keyword evidence="3" id="KW-1185">Reference proteome</keyword>
<dbReference type="Proteomes" id="UP000006727">
    <property type="component" value="Chromosome 3"/>
</dbReference>
<dbReference type="InParanoid" id="A0A2K1KWZ5"/>
<reference evidence="1 3" key="1">
    <citation type="journal article" date="2008" name="Science">
        <title>The Physcomitrella genome reveals evolutionary insights into the conquest of land by plants.</title>
        <authorList>
            <person name="Rensing S."/>
            <person name="Lang D."/>
            <person name="Zimmer A."/>
            <person name="Terry A."/>
            <person name="Salamov A."/>
            <person name="Shapiro H."/>
            <person name="Nishiyama T."/>
            <person name="Perroud P.-F."/>
            <person name="Lindquist E."/>
            <person name="Kamisugi Y."/>
            <person name="Tanahashi T."/>
            <person name="Sakakibara K."/>
            <person name="Fujita T."/>
            <person name="Oishi K."/>
            <person name="Shin-I T."/>
            <person name="Kuroki Y."/>
            <person name="Toyoda A."/>
            <person name="Suzuki Y."/>
            <person name="Hashimoto A."/>
            <person name="Yamaguchi K."/>
            <person name="Sugano A."/>
            <person name="Kohara Y."/>
            <person name="Fujiyama A."/>
            <person name="Anterola A."/>
            <person name="Aoki S."/>
            <person name="Ashton N."/>
            <person name="Barbazuk W.B."/>
            <person name="Barker E."/>
            <person name="Bennetzen J."/>
            <person name="Bezanilla M."/>
            <person name="Blankenship R."/>
            <person name="Cho S.H."/>
            <person name="Dutcher S."/>
            <person name="Estelle M."/>
            <person name="Fawcett J.A."/>
            <person name="Gundlach H."/>
            <person name="Hanada K."/>
            <person name="Heyl A."/>
            <person name="Hicks K.A."/>
            <person name="Hugh J."/>
            <person name="Lohr M."/>
            <person name="Mayer K."/>
            <person name="Melkozernov A."/>
            <person name="Murata T."/>
            <person name="Nelson D."/>
            <person name="Pils B."/>
            <person name="Prigge M."/>
            <person name="Reiss B."/>
            <person name="Renner T."/>
            <person name="Rombauts S."/>
            <person name="Rushton P."/>
            <person name="Sanderfoot A."/>
            <person name="Schween G."/>
            <person name="Shiu S.-H."/>
            <person name="Stueber K."/>
            <person name="Theodoulou F.L."/>
            <person name="Tu H."/>
            <person name="Van de Peer Y."/>
            <person name="Verrier P.J."/>
            <person name="Waters E."/>
            <person name="Wood A."/>
            <person name="Yang L."/>
            <person name="Cove D."/>
            <person name="Cuming A."/>
            <person name="Hasebe M."/>
            <person name="Lucas S."/>
            <person name="Mishler D.B."/>
            <person name="Reski R."/>
            <person name="Grigoriev I."/>
            <person name="Quatrano R.S."/>
            <person name="Boore J.L."/>
        </authorList>
    </citation>
    <scope>NUCLEOTIDE SEQUENCE [LARGE SCALE GENOMIC DNA]</scope>
    <source>
        <strain evidence="2 3">cv. Gransden 2004</strain>
    </source>
</reference>